<evidence type="ECO:0000256" key="1">
    <source>
        <dbReference type="SAM" id="MobiDB-lite"/>
    </source>
</evidence>
<accession>A0A146KQW6</accession>
<reference evidence="2" key="1">
    <citation type="journal article" date="2016" name="Gigascience">
        <title>De novo construction of an expanded transcriptome assembly for the western tarnished plant bug, Lygus hesperus.</title>
        <authorList>
            <person name="Tassone E.E."/>
            <person name="Geib S.M."/>
            <person name="Hall B."/>
            <person name="Fabrick J.A."/>
            <person name="Brent C.S."/>
            <person name="Hull J.J."/>
        </authorList>
    </citation>
    <scope>NUCLEOTIDE SEQUENCE</scope>
</reference>
<dbReference type="AlphaFoldDB" id="A0A146KQW6"/>
<protein>
    <submittedName>
        <fullName evidence="2">Uncharacterized protein</fullName>
    </submittedName>
</protein>
<organism evidence="2">
    <name type="scientific">Lygus hesperus</name>
    <name type="common">Western plant bug</name>
    <dbReference type="NCBI Taxonomy" id="30085"/>
    <lineage>
        <taxon>Eukaryota</taxon>
        <taxon>Metazoa</taxon>
        <taxon>Ecdysozoa</taxon>
        <taxon>Arthropoda</taxon>
        <taxon>Hexapoda</taxon>
        <taxon>Insecta</taxon>
        <taxon>Pterygota</taxon>
        <taxon>Neoptera</taxon>
        <taxon>Paraneoptera</taxon>
        <taxon>Hemiptera</taxon>
        <taxon>Heteroptera</taxon>
        <taxon>Panheteroptera</taxon>
        <taxon>Cimicomorpha</taxon>
        <taxon>Miridae</taxon>
        <taxon>Mirini</taxon>
        <taxon>Lygus</taxon>
    </lineage>
</organism>
<dbReference type="EMBL" id="GDHC01020230">
    <property type="protein sequence ID" value="JAP98398.1"/>
    <property type="molecule type" value="Transcribed_RNA"/>
</dbReference>
<name>A0A146KQW6_LYGHE</name>
<gene>
    <name evidence="2" type="ORF">g.56054</name>
</gene>
<proteinExistence type="predicted"/>
<sequence>MWFIFPGVFLQNNFQYLRNQREKIISVGNLQYAKGLSYQDYCIGTHLQKYIENQQGICTFYLQLQKNLEETKRSGHFLQIENVSRRHTASFFLIQNRGNNPLNKKLSTTAKTGQTTNPLLPTH</sequence>
<feature type="region of interest" description="Disordered" evidence="1">
    <location>
        <begin position="102"/>
        <end position="123"/>
    </location>
</feature>
<evidence type="ECO:0000313" key="2">
    <source>
        <dbReference type="EMBL" id="JAP98398.1"/>
    </source>
</evidence>